<accession>A0A5M3MLG9</accession>
<comment type="caution">
    <text evidence="1">The sequence shown here is derived from an EMBL/GenBank/DDBJ whole genome shotgun (WGS) entry which is preliminary data.</text>
</comment>
<gene>
    <name evidence="1" type="ORF">CONPUDRAFT_138051</name>
</gene>
<keyword evidence="2" id="KW-1185">Reference proteome</keyword>
<reference evidence="2" key="1">
    <citation type="journal article" date="2012" name="Science">
        <title>The Paleozoic origin of enzymatic lignin decomposition reconstructed from 31 fungal genomes.</title>
        <authorList>
            <person name="Floudas D."/>
            <person name="Binder M."/>
            <person name="Riley R."/>
            <person name="Barry K."/>
            <person name="Blanchette R.A."/>
            <person name="Henrissat B."/>
            <person name="Martinez A.T."/>
            <person name="Otillar R."/>
            <person name="Spatafora J.W."/>
            <person name="Yadav J.S."/>
            <person name="Aerts A."/>
            <person name="Benoit I."/>
            <person name="Boyd A."/>
            <person name="Carlson A."/>
            <person name="Copeland A."/>
            <person name="Coutinho P.M."/>
            <person name="de Vries R.P."/>
            <person name="Ferreira P."/>
            <person name="Findley K."/>
            <person name="Foster B."/>
            <person name="Gaskell J."/>
            <person name="Glotzer D."/>
            <person name="Gorecki P."/>
            <person name="Heitman J."/>
            <person name="Hesse C."/>
            <person name="Hori C."/>
            <person name="Igarashi K."/>
            <person name="Jurgens J.A."/>
            <person name="Kallen N."/>
            <person name="Kersten P."/>
            <person name="Kohler A."/>
            <person name="Kuees U."/>
            <person name="Kumar T.K.A."/>
            <person name="Kuo A."/>
            <person name="LaButti K."/>
            <person name="Larrondo L.F."/>
            <person name="Lindquist E."/>
            <person name="Ling A."/>
            <person name="Lombard V."/>
            <person name="Lucas S."/>
            <person name="Lundell T."/>
            <person name="Martin R."/>
            <person name="McLaughlin D.J."/>
            <person name="Morgenstern I."/>
            <person name="Morin E."/>
            <person name="Murat C."/>
            <person name="Nagy L.G."/>
            <person name="Nolan M."/>
            <person name="Ohm R.A."/>
            <person name="Patyshakuliyeva A."/>
            <person name="Rokas A."/>
            <person name="Ruiz-Duenas F.J."/>
            <person name="Sabat G."/>
            <person name="Salamov A."/>
            <person name="Samejima M."/>
            <person name="Schmutz J."/>
            <person name="Slot J.C."/>
            <person name="St John F."/>
            <person name="Stenlid J."/>
            <person name="Sun H."/>
            <person name="Sun S."/>
            <person name="Syed K."/>
            <person name="Tsang A."/>
            <person name="Wiebenga A."/>
            <person name="Young D."/>
            <person name="Pisabarro A."/>
            <person name="Eastwood D.C."/>
            <person name="Martin F."/>
            <person name="Cullen D."/>
            <person name="Grigoriev I.V."/>
            <person name="Hibbett D.S."/>
        </authorList>
    </citation>
    <scope>NUCLEOTIDE SEQUENCE [LARGE SCALE GENOMIC DNA]</scope>
    <source>
        <strain evidence="2">RWD-64-598 SS2</strain>
    </source>
</reference>
<dbReference type="EMBL" id="JH711580">
    <property type="protein sequence ID" value="EIW79877.1"/>
    <property type="molecule type" value="Genomic_DNA"/>
</dbReference>
<proteinExistence type="predicted"/>
<name>A0A5M3MLG9_CONPW</name>
<dbReference type="AlphaFoldDB" id="A0A5M3MLG9"/>
<dbReference type="RefSeq" id="XP_007770209.1">
    <property type="nucleotide sequence ID" value="XM_007772019.1"/>
</dbReference>
<dbReference type="KEGG" id="cput:CONPUDRAFT_138051"/>
<sequence length="88" mass="9724">MIEGVLTGSPSCLPFAAARAPELLEPILKITTREVLNKKRRFALLAEHPTRSPQSYFCADPCGPRCPECRTFERVLPGSLKTMLPLLA</sequence>
<dbReference type="GeneID" id="19201128"/>
<evidence type="ECO:0000313" key="2">
    <source>
        <dbReference type="Proteomes" id="UP000053558"/>
    </source>
</evidence>
<dbReference type="Proteomes" id="UP000053558">
    <property type="component" value="Unassembled WGS sequence"/>
</dbReference>
<evidence type="ECO:0000313" key="1">
    <source>
        <dbReference type="EMBL" id="EIW79877.1"/>
    </source>
</evidence>
<protein>
    <submittedName>
        <fullName evidence="1">Uncharacterized protein</fullName>
    </submittedName>
</protein>
<organism evidence="1 2">
    <name type="scientific">Coniophora puteana (strain RWD-64-598)</name>
    <name type="common">Brown rot fungus</name>
    <dbReference type="NCBI Taxonomy" id="741705"/>
    <lineage>
        <taxon>Eukaryota</taxon>
        <taxon>Fungi</taxon>
        <taxon>Dikarya</taxon>
        <taxon>Basidiomycota</taxon>
        <taxon>Agaricomycotina</taxon>
        <taxon>Agaricomycetes</taxon>
        <taxon>Agaricomycetidae</taxon>
        <taxon>Boletales</taxon>
        <taxon>Coniophorineae</taxon>
        <taxon>Coniophoraceae</taxon>
        <taxon>Coniophora</taxon>
    </lineage>
</organism>